<dbReference type="EMBL" id="CAFBNE010000014">
    <property type="protein sequence ID" value="CAB4937417.1"/>
    <property type="molecule type" value="Genomic_DNA"/>
</dbReference>
<dbReference type="PANTHER" id="PTHR39420:SF2">
    <property type="entry name" value="HYDROLASE"/>
    <property type="match status" value="1"/>
</dbReference>
<feature type="region of interest" description="Disordered" evidence="1">
    <location>
        <begin position="22"/>
        <end position="57"/>
    </location>
</feature>
<dbReference type="NCBIfam" id="TIGR03624">
    <property type="entry name" value="putative hydrolase"/>
    <property type="match status" value="1"/>
</dbReference>
<name>A0A6J7J436_9ZZZZ</name>
<gene>
    <name evidence="2" type="ORF">UFOPK3772_00664</name>
</gene>
<reference evidence="2" key="1">
    <citation type="submission" date="2020-05" db="EMBL/GenBank/DDBJ databases">
        <authorList>
            <person name="Chiriac C."/>
            <person name="Salcher M."/>
            <person name="Ghai R."/>
            <person name="Kavagutti S V."/>
        </authorList>
    </citation>
    <scope>NUCLEOTIDE SEQUENCE</scope>
</reference>
<organism evidence="2">
    <name type="scientific">freshwater metagenome</name>
    <dbReference type="NCBI Taxonomy" id="449393"/>
    <lineage>
        <taxon>unclassified sequences</taxon>
        <taxon>metagenomes</taxon>
        <taxon>ecological metagenomes</taxon>
    </lineage>
</organism>
<sequence>MPRLRVSGYRWGMSDHPFGFGFGSGNSGSGDDGPGSNGPGSNGPGIGGPGQNPFDMNSIGAALQQLGAFLQSAGTSGETGPVNWQMVRDIARQQLASADVGGDPVVAEAQARAVSEAVHLADLWLDEATVLPATSTAPLAWSRSEWLEQTLPMWQRYVEPIAVHMQQVVGGAMPNASELGGLDSEALNAALPEQFRAMFPGGVPAEMMSMLQPMLGMAQQLGSAAFSMQLGQALAALAKEVVGAGDIGIPLLPSATCALLPRNVEELGQGIGVDANDVRLYLALRESAHQRLFAHVPWLRARMIGAIEEYARGIRVDPDRLQEVMGDVDLSNPQALSELMSSGLLQPQDTDEQRAAIARLETLLALVEGWVDDVVSVAAGARLPTAQALQETMRRRRAAGGPAERTFSSLVGMDLRPRALREAATLFAAVRASGGTQARDALWAHPDMLPAADDLTDPLGFIERSSGPLDLGSPDEG</sequence>
<dbReference type="SUPFAM" id="SSF55486">
    <property type="entry name" value="Metalloproteases ('zincins'), catalytic domain"/>
    <property type="match status" value="1"/>
</dbReference>
<dbReference type="PANTHER" id="PTHR39420">
    <property type="match status" value="1"/>
</dbReference>
<dbReference type="Gene3D" id="1.20.150.30">
    <property type="entry name" value="Zincin-like metallopeptidase, N-terminal domain"/>
    <property type="match status" value="1"/>
</dbReference>
<dbReference type="AlphaFoldDB" id="A0A6J7J436"/>
<evidence type="ECO:0000256" key="1">
    <source>
        <dbReference type="SAM" id="MobiDB-lite"/>
    </source>
</evidence>
<protein>
    <submittedName>
        <fullName evidence="2">Unannotated protein</fullName>
    </submittedName>
</protein>
<feature type="compositionally biased region" description="Gly residues" evidence="1">
    <location>
        <begin position="22"/>
        <end position="50"/>
    </location>
</feature>
<proteinExistence type="predicted"/>
<dbReference type="InterPro" id="IPR042271">
    <property type="entry name" value="Zinicin_2_N"/>
</dbReference>
<dbReference type="InterPro" id="IPR018766">
    <property type="entry name" value="Zinicin_2"/>
</dbReference>
<evidence type="ECO:0000313" key="2">
    <source>
        <dbReference type="EMBL" id="CAB4937417.1"/>
    </source>
</evidence>
<dbReference type="Pfam" id="PF10103">
    <property type="entry name" value="Zincin_2"/>
    <property type="match status" value="1"/>
</dbReference>
<accession>A0A6J7J436</accession>